<proteinExistence type="predicted"/>
<keyword evidence="3" id="KW-1185">Reference proteome</keyword>
<feature type="region of interest" description="Disordered" evidence="1">
    <location>
        <begin position="29"/>
        <end position="48"/>
    </location>
</feature>
<dbReference type="Proteomes" id="UP000707731">
    <property type="component" value="Unassembled WGS sequence"/>
</dbReference>
<organism evidence="2 3">
    <name type="scientific">Nocardia higoensis</name>
    <dbReference type="NCBI Taxonomy" id="228599"/>
    <lineage>
        <taxon>Bacteria</taxon>
        <taxon>Bacillati</taxon>
        <taxon>Actinomycetota</taxon>
        <taxon>Actinomycetes</taxon>
        <taxon>Mycobacteriales</taxon>
        <taxon>Nocardiaceae</taxon>
        <taxon>Nocardia</taxon>
    </lineage>
</organism>
<name>A0ABS0DH67_9NOCA</name>
<gene>
    <name evidence="2" type="ORF">IU449_22075</name>
</gene>
<protein>
    <recommendedName>
        <fullName evidence="4">Secreted protein</fullName>
    </recommendedName>
</protein>
<sequence>MEILLAVLLPIVILASCLVVIRVVRQKQRSGALGNMAPTTNGDSVIPVDDSAQDVSVEHHVDAVSRSTGPGEEGLQVGH</sequence>
<dbReference type="EMBL" id="JADLQN010000004">
    <property type="protein sequence ID" value="MBF6357198.1"/>
    <property type="molecule type" value="Genomic_DNA"/>
</dbReference>
<dbReference type="RefSeq" id="WP_195004014.1">
    <property type="nucleotide sequence ID" value="NZ_JADLQN010000004.1"/>
</dbReference>
<accession>A0ABS0DH67</accession>
<evidence type="ECO:0000256" key="1">
    <source>
        <dbReference type="SAM" id="MobiDB-lite"/>
    </source>
</evidence>
<evidence type="ECO:0000313" key="2">
    <source>
        <dbReference type="EMBL" id="MBF6357198.1"/>
    </source>
</evidence>
<evidence type="ECO:0000313" key="3">
    <source>
        <dbReference type="Proteomes" id="UP000707731"/>
    </source>
</evidence>
<comment type="caution">
    <text evidence="2">The sequence shown here is derived from an EMBL/GenBank/DDBJ whole genome shotgun (WGS) entry which is preliminary data.</text>
</comment>
<evidence type="ECO:0008006" key="4">
    <source>
        <dbReference type="Google" id="ProtNLM"/>
    </source>
</evidence>
<feature type="region of interest" description="Disordered" evidence="1">
    <location>
        <begin position="59"/>
        <end position="79"/>
    </location>
</feature>
<reference evidence="2 3" key="1">
    <citation type="submission" date="2020-10" db="EMBL/GenBank/DDBJ databases">
        <title>Identification of Nocardia species via Next-generation sequencing and recognition of intraspecies genetic diversity.</title>
        <authorList>
            <person name="Li P."/>
            <person name="Li P."/>
            <person name="Lu B."/>
        </authorList>
    </citation>
    <scope>NUCLEOTIDE SEQUENCE [LARGE SCALE GENOMIC DNA]</scope>
    <source>
        <strain evidence="2 3">BJ06-0143</strain>
    </source>
</reference>